<reference evidence="1 2" key="1">
    <citation type="submission" date="2015-01" db="EMBL/GenBank/DDBJ databases">
        <title>Draft genome sequence of Pedobacter sp. NL19 isolated from sludge of an effluent treatment pond in an abandoned uranium mine.</title>
        <authorList>
            <person name="Santos T."/>
            <person name="Caetano T."/>
            <person name="Covas C."/>
            <person name="Cruz A."/>
            <person name="Mendo S."/>
        </authorList>
    </citation>
    <scope>NUCLEOTIDE SEQUENCE [LARGE SCALE GENOMIC DNA]</scope>
    <source>
        <strain evidence="1 2">NL19</strain>
    </source>
</reference>
<dbReference type="CDD" id="cd00377">
    <property type="entry name" value="ICL_PEPM"/>
    <property type="match status" value="1"/>
</dbReference>
<evidence type="ECO:0000313" key="2">
    <source>
        <dbReference type="Proteomes" id="UP000032049"/>
    </source>
</evidence>
<dbReference type="STRING" id="1503925.TH53_03575"/>
<dbReference type="GO" id="GO:0003824">
    <property type="term" value="F:catalytic activity"/>
    <property type="evidence" value="ECO:0007669"/>
    <property type="project" value="InterPro"/>
</dbReference>
<dbReference type="Gene3D" id="3.20.20.60">
    <property type="entry name" value="Phosphoenolpyruvate-binding domains"/>
    <property type="match status" value="1"/>
</dbReference>
<gene>
    <name evidence="1" type="ORF">TH53_03575</name>
</gene>
<dbReference type="InterPro" id="IPR015813">
    <property type="entry name" value="Pyrv/PenolPyrv_kinase-like_dom"/>
</dbReference>
<dbReference type="Proteomes" id="UP000032049">
    <property type="component" value="Unassembled WGS sequence"/>
</dbReference>
<dbReference type="EMBL" id="JXRA01000013">
    <property type="protein sequence ID" value="KIO78492.1"/>
    <property type="molecule type" value="Genomic_DNA"/>
</dbReference>
<keyword evidence="2" id="KW-1185">Reference proteome</keyword>
<proteinExistence type="predicted"/>
<dbReference type="InterPro" id="IPR040442">
    <property type="entry name" value="Pyrv_kinase-like_dom_sf"/>
</dbReference>
<evidence type="ECO:0000313" key="1">
    <source>
        <dbReference type="EMBL" id="KIO78492.1"/>
    </source>
</evidence>
<evidence type="ECO:0008006" key="3">
    <source>
        <dbReference type="Google" id="ProtNLM"/>
    </source>
</evidence>
<dbReference type="SUPFAM" id="SSF51621">
    <property type="entry name" value="Phosphoenolpyruvate/pyruvate domain"/>
    <property type="match status" value="1"/>
</dbReference>
<accession>A0A0D0GMR8</accession>
<dbReference type="AlphaFoldDB" id="A0A0D0GMR8"/>
<dbReference type="InterPro" id="IPR039556">
    <property type="entry name" value="ICL/PEPM"/>
</dbReference>
<protein>
    <recommendedName>
        <fullName evidence="3">Carboxyvinyl-carboxyphosphonate phosphorylmutase</fullName>
    </recommendedName>
</protein>
<dbReference type="RefSeq" id="WP_041878387.1">
    <property type="nucleotide sequence ID" value="NZ_CP157278.1"/>
</dbReference>
<organism evidence="1 2">
    <name type="scientific">Pedobacter lusitanus</name>
    <dbReference type="NCBI Taxonomy" id="1503925"/>
    <lineage>
        <taxon>Bacteria</taxon>
        <taxon>Pseudomonadati</taxon>
        <taxon>Bacteroidota</taxon>
        <taxon>Sphingobacteriia</taxon>
        <taxon>Sphingobacteriales</taxon>
        <taxon>Sphingobacteriaceae</taxon>
        <taxon>Pedobacter</taxon>
    </lineage>
</organism>
<dbReference type="PANTHER" id="PTHR42905">
    <property type="entry name" value="PHOSPHOENOLPYRUVATE CARBOXYLASE"/>
    <property type="match status" value="1"/>
</dbReference>
<dbReference type="PANTHER" id="PTHR42905:SF16">
    <property type="entry name" value="CARBOXYPHOSPHONOENOLPYRUVATE PHOSPHONOMUTASE-LIKE PROTEIN (AFU_ORTHOLOGUE AFUA_5G07230)"/>
    <property type="match status" value="1"/>
</dbReference>
<comment type="caution">
    <text evidence="1">The sequence shown here is derived from an EMBL/GenBank/DDBJ whole genome shotgun (WGS) entry which is preliminary data.</text>
</comment>
<name>A0A0D0GMR8_9SPHI</name>
<dbReference type="OrthoDB" id="9780430at2"/>
<dbReference type="Pfam" id="PF13714">
    <property type="entry name" value="PEP_mutase"/>
    <property type="match status" value="1"/>
</dbReference>
<sequence length="256" mass="27974">MNSFETFVQLHRNSVPFLLGNIWDVNSAKVFEANGYKAIGISSQAAANSFGYEDGEQLPFEILLQLAKRVVEVVQIPFSVDMEGGYSRTITGITENISKLHDAGVVGINLEDTVAGLSRQQQSVAEFSKILSGVSDYISRNKLKMFLNVRTDGFLLGLSDALTETLLRIESYENAGADGIFVPCITRETDITAVVNATKLPVNVMCMPELPGFEELGAIGVKRISMGGFLFNKLYRDAGKLSATILHDQNFSSIFS</sequence>